<evidence type="ECO:0000313" key="2">
    <source>
        <dbReference type="Proteomes" id="UP001235939"/>
    </source>
</evidence>
<reference evidence="1 2" key="1">
    <citation type="submission" date="2022-01" db="EMBL/GenBank/DDBJ databases">
        <title>A chromosomal length assembly of Cordylochernes scorpioides.</title>
        <authorList>
            <person name="Zeh D."/>
            <person name="Zeh J."/>
        </authorList>
    </citation>
    <scope>NUCLEOTIDE SEQUENCE [LARGE SCALE GENOMIC DNA]</scope>
    <source>
        <strain evidence="1">IN4F17</strain>
        <tissue evidence="1">Whole Body</tissue>
    </source>
</reference>
<dbReference type="Proteomes" id="UP001235939">
    <property type="component" value="Chromosome 12"/>
</dbReference>
<evidence type="ECO:0000313" key="1">
    <source>
        <dbReference type="EMBL" id="UYV75346.1"/>
    </source>
</evidence>
<organism evidence="1 2">
    <name type="scientific">Cordylochernes scorpioides</name>
    <dbReference type="NCBI Taxonomy" id="51811"/>
    <lineage>
        <taxon>Eukaryota</taxon>
        <taxon>Metazoa</taxon>
        <taxon>Ecdysozoa</taxon>
        <taxon>Arthropoda</taxon>
        <taxon>Chelicerata</taxon>
        <taxon>Arachnida</taxon>
        <taxon>Pseudoscorpiones</taxon>
        <taxon>Cheliferoidea</taxon>
        <taxon>Chernetidae</taxon>
        <taxon>Cordylochernes</taxon>
    </lineage>
</organism>
<proteinExistence type="predicted"/>
<gene>
    <name evidence="1" type="ORF">LAZ67_12003590</name>
</gene>
<accession>A0ABY6L4X9</accession>
<keyword evidence="2" id="KW-1185">Reference proteome</keyword>
<sequence length="162" mass="18222">MTRPRHQSKVGERGVDFSCPRCHVAGVKNSIPVWGRTESGYICGKEKPWEVASRDDPARRCQESLISRQDGVVQTGRIQIMATDTLLQRARTGTKAPLHHSGQWTASATASVNLTTHARNMQTLATHASDRTCQKWFERFKSNNFDLEDEERPGALLKFEAE</sequence>
<name>A0ABY6L4X9_9ARAC</name>
<dbReference type="EMBL" id="CP092874">
    <property type="protein sequence ID" value="UYV75346.1"/>
    <property type="molecule type" value="Genomic_DNA"/>
</dbReference>
<protein>
    <submittedName>
        <fullName evidence="1">SETMAR</fullName>
    </submittedName>
</protein>